<dbReference type="Pfam" id="PF13558">
    <property type="entry name" value="SbcC_Walker_B"/>
    <property type="match status" value="1"/>
</dbReference>
<keyword evidence="2" id="KW-0234">DNA repair</keyword>
<evidence type="ECO:0000259" key="6">
    <source>
        <dbReference type="SMART" id="SM00382"/>
    </source>
</evidence>
<feature type="coiled-coil region" evidence="4">
    <location>
        <begin position="400"/>
        <end position="445"/>
    </location>
</feature>
<dbReference type="EMBL" id="AKFT01000150">
    <property type="protein sequence ID" value="EJF42053.1"/>
    <property type="molecule type" value="Genomic_DNA"/>
</dbReference>
<evidence type="ECO:0000256" key="1">
    <source>
        <dbReference type="ARBA" id="ARBA00022763"/>
    </source>
</evidence>
<dbReference type="Gene3D" id="3.40.50.300">
    <property type="entry name" value="P-loop containing nucleotide triphosphate hydrolases"/>
    <property type="match status" value="1"/>
</dbReference>
<comment type="caution">
    <text evidence="7">The sequence shown here is derived from an EMBL/GenBank/DDBJ whole genome shotgun (WGS) entry which is preliminary data.</text>
</comment>
<proteinExistence type="predicted"/>
<organism evidence="7 8">
    <name type="scientific">Actinomyces massiliensis F0489</name>
    <dbReference type="NCBI Taxonomy" id="1125718"/>
    <lineage>
        <taxon>Bacteria</taxon>
        <taxon>Bacillati</taxon>
        <taxon>Actinomycetota</taxon>
        <taxon>Actinomycetes</taxon>
        <taxon>Actinomycetales</taxon>
        <taxon>Actinomycetaceae</taxon>
        <taxon>Actinomyces</taxon>
    </lineage>
</organism>
<gene>
    <name evidence="7" type="ORF">HMPREF1318_2142</name>
</gene>
<dbReference type="OrthoDB" id="174137at2"/>
<dbReference type="PATRIC" id="fig|1125718.3.peg.1849"/>
<keyword evidence="4" id="KW-0175">Coiled coil</keyword>
<evidence type="ECO:0000256" key="3">
    <source>
        <dbReference type="ARBA" id="ARBA00023236"/>
    </source>
</evidence>
<keyword evidence="3" id="KW-0742">SOS response</keyword>
<keyword evidence="8" id="KW-1185">Reference proteome</keyword>
<dbReference type="Proteomes" id="UP000002941">
    <property type="component" value="Unassembled WGS sequence"/>
</dbReference>
<dbReference type="eggNOG" id="COG4913">
    <property type="taxonomic scope" value="Bacteria"/>
</dbReference>
<feature type="region of interest" description="Disordered" evidence="5">
    <location>
        <begin position="753"/>
        <end position="784"/>
    </location>
</feature>
<reference evidence="7 8" key="1">
    <citation type="submission" date="2012-05" db="EMBL/GenBank/DDBJ databases">
        <authorList>
            <person name="Harkins D.M."/>
            <person name="Madupu R."/>
            <person name="Durkin A.S."/>
            <person name="Torralba M."/>
            <person name="Methe B."/>
            <person name="Sutton G.G."/>
            <person name="Nelson K.E."/>
        </authorList>
    </citation>
    <scope>NUCLEOTIDE SEQUENCE [LARGE SCALE GENOMIC DNA]</scope>
    <source>
        <strain evidence="7 8">F0489</strain>
    </source>
</reference>
<feature type="coiled-coil region" evidence="4">
    <location>
        <begin position="275"/>
        <end position="349"/>
    </location>
</feature>
<evidence type="ECO:0000256" key="4">
    <source>
        <dbReference type="SAM" id="Coils"/>
    </source>
</evidence>
<sequence>MTSSATAPQTASQHRLARIQVYNWGTFSGHHDLPVPRSGLLLTGPSGSGKSSLLDALSAVLVPAKSLRFNAAAQESSSTADRSRSVLSYVRGAYRRSADEITGEVVTDYLRPRATRSGIALTFTRLRPEETITLVTLYHARQGSTSDDSITQTQLLVEGDIALTELMEYLVNGIDKRALSRDLKGRATRFERYEAFAARFRRRLGLSGEVAQRLLHRTQSAKNLTSLDTLLRDFMLDEPETFAMAAAAVEQFAELREAHSSVVEARNQEALLSPLRRLEERITAARRDQERTEQLRAAIDPYLEQLKTTLHEQTADTARRALDRLADELAAARRVEEDARREREAARLALAGGIGENLPALDARLEAARRTAERIARARELLDSQLGVLGASTPSEGAAFAELRRTAEQEIERAERAEDEQDQARSALRAEQIALEERSRELRERAEQITASRSAMSTDLLRARDSIAHAVGQAPAALPFAGEVLELVPGQEEWRVAVETVVAPFARTMLVPEHLYRKVADAVDAKRLRARLAYERMAAAPRSARPVTADALARRIRPKPGSEHAAWLDAEIMRRFDHDCVEDARDLVGLDRGVTRAGQVKSSRTSHLKDDRRDLTDSRNWTVGVDPAERLEQVIAEGREVTARLEDIGGELAALDRARAVGRERRDACLRILETSWEELDVDGARAREADLAAQRERAAHALPGLAELESRAAAAGLAEDKARDAVLRLAGEEQVQRSRLEDAEAALAGIARRRQERADEGRVRDGADGTDGLGPGDAGASEHGSRWLALGEAEREALFAELEQRFRTRRRHAGLAEVDIAAREVEQQIAYDNQRASQAESRGLGEARAIMVRFSERWPIPSSGVRPEAAFLGDYLELLNRLQTDSLPRFERRFAELLHNQSRQNIGRLAGEVRRAVSQVRSRIGPVNDALRATEYSPGHHLHIEVAERRLPIVHDFLSDLATIAAGSLDLADETTEEAEERFAVLNSVMTRLGSSDPRDESWRRQCLDTRLHVSFTAVERDASGVAVDYYEGAAGLSGGQRQKLVVFCLAAALRYQLTEPGQAVPGYALVVLDEAFDKTDAEFTRAGLDVFRGFGFQLLLATPMKMLQTLEEHVGGAAMVTNSPAGDDSQLAVVLFDGDRPSRRARAVRAAVEPEATTGTGVRVAEPEATTGTGVRVIEPEATTGAGRRVAEPEATTGAGRRVAEPMATTGAGRRVAEPGTATGAGRRVAAEPRATTGAGRRVAEPEVTTGTRVRVAEPEATGSVTRVSRARHAAEGAPDLGGQGSRPDGSGDTSA</sequence>
<dbReference type="InterPro" id="IPR003593">
    <property type="entry name" value="AAA+_ATPase"/>
</dbReference>
<evidence type="ECO:0000313" key="7">
    <source>
        <dbReference type="EMBL" id="EJF42053.1"/>
    </source>
</evidence>
<dbReference type="GO" id="GO:0006302">
    <property type="term" value="P:double-strand break repair"/>
    <property type="evidence" value="ECO:0007669"/>
    <property type="project" value="TreeGrafter"/>
</dbReference>
<feature type="region of interest" description="Disordered" evidence="5">
    <location>
        <begin position="1185"/>
        <end position="1244"/>
    </location>
</feature>
<name>J1H9N5_9ACTO</name>
<dbReference type="PANTHER" id="PTHR32182:SF0">
    <property type="entry name" value="DNA REPLICATION AND REPAIR PROTEIN RECF"/>
    <property type="match status" value="1"/>
</dbReference>
<dbReference type="GO" id="GO:0009432">
    <property type="term" value="P:SOS response"/>
    <property type="evidence" value="ECO:0007669"/>
    <property type="project" value="UniProtKB-KW"/>
</dbReference>
<evidence type="ECO:0000256" key="5">
    <source>
        <dbReference type="SAM" id="MobiDB-lite"/>
    </source>
</evidence>
<dbReference type="RefSeq" id="WP_008732180.1">
    <property type="nucleotide sequence ID" value="NZ_AKFT01000150.1"/>
</dbReference>
<feature type="compositionally biased region" description="Basic and acidic residues" evidence="5">
    <location>
        <begin position="757"/>
        <end position="768"/>
    </location>
</feature>
<dbReference type="PANTHER" id="PTHR32182">
    <property type="entry name" value="DNA REPLICATION AND REPAIR PROTEIN RECF"/>
    <property type="match status" value="1"/>
</dbReference>
<accession>J1H9N5</accession>
<keyword evidence="1" id="KW-0227">DNA damage</keyword>
<evidence type="ECO:0000313" key="8">
    <source>
        <dbReference type="Proteomes" id="UP000002941"/>
    </source>
</evidence>
<dbReference type="GO" id="GO:0000731">
    <property type="term" value="P:DNA synthesis involved in DNA repair"/>
    <property type="evidence" value="ECO:0007669"/>
    <property type="project" value="TreeGrafter"/>
</dbReference>
<dbReference type="InterPro" id="IPR027417">
    <property type="entry name" value="P-loop_NTPase"/>
</dbReference>
<feature type="region of interest" description="Disordered" evidence="5">
    <location>
        <begin position="1261"/>
        <end position="1298"/>
    </location>
</feature>
<dbReference type="SMART" id="SM00382">
    <property type="entry name" value="AAA"/>
    <property type="match status" value="1"/>
</dbReference>
<protein>
    <recommendedName>
        <fullName evidence="6">AAA+ ATPase domain-containing protein</fullName>
    </recommendedName>
</protein>
<feature type="domain" description="AAA+ ATPase" evidence="6">
    <location>
        <begin position="36"/>
        <end position="415"/>
    </location>
</feature>
<dbReference type="SUPFAM" id="SSF52540">
    <property type="entry name" value="P-loop containing nucleoside triphosphate hydrolases"/>
    <property type="match status" value="2"/>
</dbReference>
<evidence type="ECO:0000256" key="2">
    <source>
        <dbReference type="ARBA" id="ARBA00023204"/>
    </source>
</evidence>
<dbReference type="Pfam" id="PF13555">
    <property type="entry name" value="AAA_29"/>
    <property type="match status" value="1"/>
</dbReference>